<protein>
    <submittedName>
        <fullName evidence="1">Uncharacterized protein</fullName>
    </submittedName>
</protein>
<reference evidence="1 2" key="1">
    <citation type="submission" date="2024-02" db="EMBL/GenBank/DDBJ databases">
        <title>High-quality chromosome-scale genome assembly of Pensacola bahiagrass (Paspalum notatum Flugge var. saurae).</title>
        <authorList>
            <person name="Vega J.M."/>
            <person name="Podio M."/>
            <person name="Orjuela J."/>
            <person name="Siena L.A."/>
            <person name="Pessino S.C."/>
            <person name="Combes M.C."/>
            <person name="Mariac C."/>
            <person name="Albertini E."/>
            <person name="Pupilli F."/>
            <person name="Ortiz J.P.A."/>
            <person name="Leblanc O."/>
        </authorList>
    </citation>
    <scope>NUCLEOTIDE SEQUENCE [LARGE SCALE GENOMIC DNA]</scope>
    <source>
        <strain evidence="1">R1</strain>
        <tissue evidence="1">Leaf</tissue>
    </source>
</reference>
<name>A0AAQ3XDJ7_PASNO</name>
<keyword evidence="2" id="KW-1185">Reference proteome</keyword>
<organism evidence="1 2">
    <name type="scientific">Paspalum notatum var. saurae</name>
    <dbReference type="NCBI Taxonomy" id="547442"/>
    <lineage>
        <taxon>Eukaryota</taxon>
        <taxon>Viridiplantae</taxon>
        <taxon>Streptophyta</taxon>
        <taxon>Embryophyta</taxon>
        <taxon>Tracheophyta</taxon>
        <taxon>Spermatophyta</taxon>
        <taxon>Magnoliopsida</taxon>
        <taxon>Liliopsida</taxon>
        <taxon>Poales</taxon>
        <taxon>Poaceae</taxon>
        <taxon>PACMAD clade</taxon>
        <taxon>Panicoideae</taxon>
        <taxon>Andropogonodae</taxon>
        <taxon>Paspaleae</taxon>
        <taxon>Paspalinae</taxon>
        <taxon>Paspalum</taxon>
    </lineage>
</organism>
<evidence type="ECO:0000313" key="2">
    <source>
        <dbReference type="Proteomes" id="UP001341281"/>
    </source>
</evidence>
<sequence length="68" mass="7122">MAAHPPCSGDCLGVRRRLSSTIDLQIDGPATPTPTSRAGTASCRIGRMSFRSSSRNSIVLCCLTCLAP</sequence>
<proteinExistence type="predicted"/>
<gene>
    <name evidence="1" type="ORF">U9M48_038438</name>
</gene>
<dbReference type="EMBL" id="CP144753">
    <property type="protein sequence ID" value="WVZ92367.1"/>
    <property type="molecule type" value="Genomic_DNA"/>
</dbReference>
<dbReference type="Proteomes" id="UP001341281">
    <property type="component" value="Chromosome 09"/>
</dbReference>
<accession>A0AAQ3XDJ7</accession>
<evidence type="ECO:0000313" key="1">
    <source>
        <dbReference type="EMBL" id="WVZ92367.1"/>
    </source>
</evidence>
<dbReference type="AlphaFoldDB" id="A0AAQ3XDJ7"/>